<dbReference type="Gene3D" id="3.40.50.720">
    <property type="entry name" value="NAD(P)-binding Rossmann-like Domain"/>
    <property type="match status" value="1"/>
</dbReference>
<dbReference type="InterPro" id="IPR035985">
    <property type="entry name" value="Ubiquitin-activating_enz"/>
</dbReference>
<accession>A0A2Z6E0C9</accession>
<sequence length="248" mass="25937">MARSDRPRRLTALANLFGAEGVARLTDAHVAVVGLGGVGSWAAEALARSGVGRLTLIDMDVVVESNLNRQVQALRTTCGMAKVTALAERFAQIAPELDVRPVDAFVTPDNVATLLAEAPDGVIDATDDGKAKVALACWARESGTPLILAGAAGGKRDPTRIRCADLASAIQDPLLAKVRSRLRRLYGFPRAPRKMGVKVVFSDEPMVRGAACDAAAGLACAGYGSVVTVTGAMGFAAAQWMLDRLIAR</sequence>
<dbReference type="GO" id="GO:0008641">
    <property type="term" value="F:ubiquitin-like modifier activating enzyme activity"/>
    <property type="evidence" value="ECO:0007669"/>
    <property type="project" value="InterPro"/>
</dbReference>
<evidence type="ECO:0000313" key="3">
    <source>
        <dbReference type="Proteomes" id="UP000262004"/>
    </source>
</evidence>
<feature type="domain" description="THIF-type NAD/FAD binding fold" evidence="1">
    <location>
        <begin position="14"/>
        <end position="162"/>
    </location>
</feature>
<dbReference type="Proteomes" id="UP000262004">
    <property type="component" value="Chromosome"/>
</dbReference>
<dbReference type="CDD" id="cd00755">
    <property type="entry name" value="YgdL_like"/>
    <property type="match status" value="1"/>
</dbReference>
<dbReference type="AlphaFoldDB" id="A0A2Z6E0C9"/>
<dbReference type="PANTHER" id="PTHR43267">
    <property type="entry name" value="TRNA THREONYLCARBAMOYLADENOSINE DEHYDRATASE"/>
    <property type="match status" value="1"/>
</dbReference>
<dbReference type="OrthoDB" id="5289449at2"/>
<evidence type="ECO:0000313" key="2">
    <source>
        <dbReference type="EMBL" id="BBD78078.1"/>
    </source>
</evidence>
<dbReference type="SUPFAM" id="SSF69572">
    <property type="entry name" value="Activating enzymes of the ubiquitin-like proteins"/>
    <property type="match status" value="1"/>
</dbReference>
<proteinExistence type="predicted"/>
<gene>
    <name evidence="2" type="ORF">HPTL_1822</name>
</gene>
<reference evidence="2 3" key="1">
    <citation type="submission" date="2018-04" db="EMBL/GenBank/DDBJ databases">
        <title>Complete genome sequence of Hydrogenophilus thermoluteolus TH-1.</title>
        <authorList>
            <person name="Arai H."/>
        </authorList>
    </citation>
    <scope>NUCLEOTIDE SEQUENCE [LARGE SCALE GENOMIC DNA]</scope>
    <source>
        <strain evidence="2 3">TH-1</strain>
    </source>
</reference>
<dbReference type="RefSeq" id="WP_119335745.1">
    <property type="nucleotide sequence ID" value="NZ_AP018558.1"/>
</dbReference>
<dbReference type="KEGG" id="htl:HPTL_1822"/>
<name>A0A2Z6E0C9_HYDTE</name>
<dbReference type="InterPro" id="IPR045886">
    <property type="entry name" value="ThiF/MoeB/HesA"/>
</dbReference>
<dbReference type="InterPro" id="IPR000594">
    <property type="entry name" value="ThiF_NAD_FAD-bd"/>
</dbReference>
<dbReference type="Pfam" id="PF00899">
    <property type="entry name" value="ThiF"/>
    <property type="match status" value="1"/>
</dbReference>
<dbReference type="GO" id="GO:0061504">
    <property type="term" value="P:cyclic threonylcarbamoyladenosine biosynthetic process"/>
    <property type="evidence" value="ECO:0007669"/>
    <property type="project" value="TreeGrafter"/>
</dbReference>
<dbReference type="EMBL" id="AP018558">
    <property type="protein sequence ID" value="BBD78078.1"/>
    <property type="molecule type" value="Genomic_DNA"/>
</dbReference>
<protein>
    <submittedName>
        <fullName evidence="2">tRNA threonylcarbamoyladenosine dehydratase</fullName>
    </submittedName>
</protein>
<dbReference type="GO" id="GO:0061503">
    <property type="term" value="F:tRNA threonylcarbamoyladenosine dehydratase"/>
    <property type="evidence" value="ECO:0007669"/>
    <property type="project" value="TreeGrafter"/>
</dbReference>
<organism evidence="2 3">
    <name type="scientific">Hydrogenophilus thermoluteolus</name>
    <name type="common">Pseudomonas hydrogenothermophila</name>
    <dbReference type="NCBI Taxonomy" id="297"/>
    <lineage>
        <taxon>Bacteria</taxon>
        <taxon>Pseudomonadati</taxon>
        <taxon>Pseudomonadota</taxon>
        <taxon>Hydrogenophilia</taxon>
        <taxon>Hydrogenophilales</taxon>
        <taxon>Hydrogenophilaceae</taxon>
        <taxon>Hydrogenophilus</taxon>
    </lineage>
</organism>
<dbReference type="PANTHER" id="PTHR43267:SF1">
    <property type="entry name" value="TRNA THREONYLCARBAMOYLADENOSINE DEHYDRATASE"/>
    <property type="match status" value="1"/>
</dbReference>
<evidence type="ECO:0000259" key="1">
    <source>
        <dbReference type="Pfam" id="PF00899"/>
    </source>
</evidence>
<keyword evidence="3" id="KW-1185">Reference proteome</keyword>